<protein>
    <submittedName>
        <fullName evidence="3">Ferredoxin</fullName>
    </submittedName>
</protein>
<reference evidence="1 2" key="2">
    <citation type="submission" date="2018-11" db="EMBL/GenBank/DDBJ databases">
        <authorList>
            <consortium name="Pathogen Informatics"/>
        </authorList>
    </citation>
    <scope>NUCLEOTIDE SEQUENCE [LARGE SCALE GENOMIC DNA]</scope>
    <source>
        <strain evidence="1 2">NST_G2</strain>
    </source>
</reference>
<dbReference type="EMBL" id="UYSU01034998">
    <property type="protein sequence ID" value="VDL95421.1"/>
    <property type="molecule type" value="Genomic_DNA"/>
</dbReference>
<evidence type="ECO:0000313" key="1">
    <source>
        <dbReference type="EMBL" id="VDL95421.1"/>
    </source>
</evidence>
<reference evidence="3" key="1">
    <citation type="submission" date="2016-06" db="UniProtKB">
        <authorList>
            <consortium name="WormBaseParasite"/>
        </authorList>
    </citation>
    <scope>IDENTIFICATION</scope>
</reference>
<dbReference type="WBParaSite" id="SSLN_0000938001-mRNA-1">
    <property type="protein sequence ID" value="SSLN_0000938001-mRNA-1"/>
    <property type="gene ID" value="SSLN_0000938001"/>
</dbReference>
<sequence>MLGFVCASYNSVGAEPLEVPAEVETVPISEEDLQATEGLAGCGCPVVEHIVDFGAVGEDSAREREGVHGF</sequence>
<name>A0A183SXT8_SCHSO</name>
<keyword evidence="2" id="KW-1185">Reference proteome</keyword>
<evidence type="ECO:0000313" key="2">
    <source>
        <dbReference type="Proteomes" id="UP000275846"/>
    </source>
</evidence>
<evidence type="ECO:0000313" key="3">
    <source>
        <dbReference type="WBParaSite" id="SSLN_0000938001-mRNA-1"/>
    </source>
</evidence>
<organism evidence="3">
    <name type="scientific">Schistocephalus solidus</name>
    <name type="common">Tapeworm</name>
    <dbReference type="NCBI Taxonomy" id="70667"/>
    <lineage>
        <taxon>Eukaryota</taxon>
        <taxon>Metazoa</taxon>
        <taxon>Spiralia</taxon>
        <taxon>Lophotrochozoa</taxon>
        <taxon>Platyhelminthes</taxon>
        <taxon>Cestoda</taxon>
        <taxon>Eucestoda</taxon>
        <taxon>Diphyllobothriidea</taxon>
        <taxon>Diphyllobothriidae</taxon>
        <taxon>Schistocephalus</taxon>
    </lineage>
</organism>
<accession>A0A183SXT8</accession>
<gene>
    <name evidence="1" type="ORF">SSLN_LOCUS9036</name>
</gene>
<dbReference type="Proteomes" id="UP000275846">
    <property type="component" value="Unassembled WGS sequence"/>
</dbReference>
<proteinExistence type="predicted"/>
<dbReference type="AlphaFoldDB" id="A0A183SXT8"/>